<reference evidence="1 2" key="1">
    <citation type="submission" date="2017-03" db="EMBL/GenBank/DDBJ databases">
        <title>An alternative strategy for trypanosome survival in the mammalian bloodstream revealed through genome and transcriptome analysis of the ubiquitous bovine parasite Trypanosoma (Megatrypanum) theileri.</title>
        <authorList>
            <person name="Kelly S."/>
            <person name="Ivens A."/>
            <person name="Mott A."/>
            <person name="O'Neill E."/>
            <person name="Emms D."/>
            <person name="Macleod O."/>
            <person name="Voorheis P."/>
            <person name="Matthews J."/>
            <person name="Matthews K."/>
            <person name="Carrington M."/>
        </authorList>
    </citation>
    <scope>NUCLEOTIDE SEQUENCE [LARGE SCALE GENOMIC DNA]</scope>
    <source>
        <strain evidence="1">Edinburgh</strain>
    </source>
</reference>
<dbReference type="EMBL" id="NBCO01000009">
    <property type="protein sequence ID" value="ORC90296.1"/>
    <property type="molecule type" value="Genomic_DNA"/>
</dbReference>
<organism evidence="1 2">
    <name type="scientific">Trypanosoma theileri</name>
    <dbReference type="NCBI Taxonomy" id="67003"/>
    <lineage>
        <taxon>Eukaryota</taxon>
        <taxon>Discoba</taxon>
        <taxon>Euglenozoa</taxon>
        <taxon>Kinetoplastea</taxon>
        <taxon>Metakinetoplastina</taxon>
        <taxon>Trypanosomatida</taxon>
        <taxon>Trypanosomatidae</taxon>
        <taxon>Trypanosoma</taxon>
    </lineage>
</organism>
<keyword evidence="2" id="KW-1185">Reference proteome</keyword>
<proteinExistence type="predicted"/>
<evidence type="ECO:0000313" key="2">
    <source>
        <dbReference type="Proteomes" id="UP000192257"/>
    </source>
</evidence>
<dbReference type="AlphaFoldDB" id="A0A1X0P024"/>
<dbReference type="OrthoDB" id="271034at2759"/>
<dbReference type="GeneID" id="39984365"/>
<dbReference type="CDD" id="cd22997">
    <property type="entry name" value="GT_LH"/>
    <property type="match status" value="1"/>
</dbReference>
<dbReference type="Proteomes" id="UP000192257">
    <property type="component" value="Unassembled WGS sequence"/>
</dbReference>
<accession>A0A1X0P024</accession>
<dbReference type="RefSeq" id="XP_028884362.1">
    <property type="nucleotide sequence ID" value="XM_029024585.1"/>
</dbReference>
<gene>
    <name evidence="1" type="ORF">TM35_000093460</name>
</gene>
<dbReference type="VEuPathDB" id="TriTrypDB:TM35_000093460"/>
<dbReference type="PANTHER" id="PTHR36587:SF2">
    <property type="entry name" value="EXPRESSION SITE-ASSOCIATED GENE 3 (ESAG3)-LIKE PROTEIN"/>
    <property type="match status" value="1"/>
</dbReference>
<protein>
    <submittedName>
        <fullName evidence="1">Expression site-associated gene (ESAG-like) protein</fullName>
    </submittedName>
</protein>
<name>A0A1X0P024_9TRYP</name>
<evidence type="ECO:0000313" key="1">
    <source>
        <dbReference type="EMBL" id="ORC90296.1"/>
    </source>
</evidence>
<sequence>MLLSSFLSNVSVISIAYGRNYTHTHRPQWILNYIDREGLREDDIVVVFDGGDTLFTGAQRVQQALTHFMATTAPTAEAFDAAAVHRGEASAPILFSSESFCYAPQLELVIRKGPKPHYRKCLWFYTRMWKAAAITQNRRLSQQKKKEYRFLTSGGYVGRVWALRAATLAYTRLLETRSDWWCDQSIWTLLYIWSVSQVPGVPTEQRIPFGFIDLDYNKIFFISPSKGAFTNSAIFHFPGPMDGWQPFLPKIINHTLWIKEIYYSPQSLRSVRCRVLSEAFVKVQDAYGYTHAYRYGNLCPAKDALKLSWLASAFPK</sequence>
<comment type="caution">
    <text evidence="1">The sequence shown here is derived from an EMBL/GenBank/DDBJ whole genome shotgun (WGS) entry which is preliminary data.</text>
</comment>
<dbReference type="PANTHER" id="PTHR36587">
    <property type="entry name" value="EXPRESSION SITE-ASSOCIATED GENE 3 (ESAG3)-LIKE PROTEIN"/>
    <property type="match status" value="1"/>
</dbReference>